<dbReference type="InParanoid" id="A0A4R5DJE0"/>
<accession>A0A4R5DJE0</accession>
<dbReference type="Proteomes" id="UP000294739">
    <property type="component" value="Unassembled WGS sequence"/>
</dbReference>
<name>A0A4R5DJE0_9ACTN</name>
<dbReference type="EMBL" id="SMKZ01000003">
    <property type="protein sequence ID" value="TDE14226.1"/>
    <property type="molecule type" value="Genomic_DNA"/>
</dbReference>
<keyword evidence="2" id="KW-1185">Reference proteome</keyword>
<dbReference type="AlphaFoldDB" id="A0A4R5DJE0"/>
<organism evidence="1 2">
    <name type="scientific">Jiangella asiatica</name>
    <dbReference type="NCBI Taxonomy" id="2530372"/>
    <lineage>
        <taxon>Bacteria</taxon>
        <taxon>Bacillati</taxon>
        <taxon>Actinomycetota</taxon>
        <taxon>Actinomycetes</taxon>
        <taxon>Jiangellales</taxon>
        <taxon>Jiangellaceae</taxon>
        <taxon>Jiangella</taxon>
    </lineage>
</organism>
<dbReference type="RefSeq" id="WP_131891244.1">
    <property type="nucleotide sequence ID" value="NZ_SMKZ01000003.1"/>
</dbReference>
<gene>
    <name evidence="1" type="ORF">E1269_03465</name>
</gene>
<evidence type="ECO:0008006" key="3">
    <source>
        <dbReference type="Google" id="ProtNLM"/>
    </source>
</evidence>
<dbReference type="OrthoDB" id="1189996at2"/>
<evidence type="ECO:0000313" key="2">
    <source>
        <dbReference type="Proteomes" id="UP000294739"/>
    </source>
</evidence>
<comment type="caution">
    <text evidence="1">The sequence shown here is derived from an EMBL/GenBank/DDBJ whole genome shotgun (WGS) entry which is preliminary data.</text>
</comment>
<sequence>MGGRQAQELDTLLSSIPEGWSRAEVDGQAWGVRRVTRAGGKVISLNAERLGDTEQLGANVWITSDGPVLRPCEVPADKVMRFLRAASRWYSA</sequence>
<evidence type="ECO:0000313" key="1">
    <source>
        <dbReference type="EMBL" id="TDE14226.1"/>
    </source>
</evidence>
<proteinExistence type="predicted"/>
<reference evidence="1 2" key="1">
    <citation type="submission" date="2019-03" db="EMBL/GenBank/DDBJ databases">
        <title>Draft genome sequences of novel Actinobacteria.</title>
        <authorList>
            <person name="Sahin N."/>
            <person name="Ay H."/>
            <person name="Saygin H."/>
        </authorList>
    </citation>
    <scope>NUCLEOTIDE SEQUENCE [LARGE SCALE GENOMIC DNA]</scope>
    <source>
        <strain evidence="1 2">5K138</strain>
    </source>
</reference>
<protein>
    <recommendedName>
        <fullName evidence="3">Peptide methionine sulfoxide reductase</fullName>
    </recommendedName>
</protein>